<evidence type="ECO:0000313" key="2">
    <source>
        <dbReference type="Proteomes" id="UP000292648"/>
    </source>
</evidence>
<accession>A0A4Q9XYH6</accession>
<gene>
    <name evidence="1" type="ORF">EUZ87_14125</name>
</gene>
<comment type="caution">
    <text evidence="1">The sequence shown here is derived from an EMBL/GenBank/DDBJ whole genome shotgun (WGS) entry which is preliminary data.</text>
</comment>
<sequence length="118" mass="13435">MMGVTRMDQFTAFMAQLDTVLAQEQLPSTDLVYVPVTFSFHEQHLHVAINMLQTSFNQGDNAFGVPDILDRIRMLVGLELADRPQSRWPTKATTQALTITPRKMVRVIPVDMQAYRVN</sequence>
<evidence type="ECO:0000313" key="1">
    <source>
        <dbReference type="EMBL" id="TBX38077.1"/>
    </source>
</evidence>
<dbReference type="AlphaFoldDB" id="A0A4Q9XYH6"/>
<protein>
    <submittedName>
        <fullName evidence="1">Uncharacterized protein</fullName>
    </submittedName>
</protein>
<proteinExistence type="predicted"/>
<name>A0A4Q9XYH6_9LACO</name>
<reference evidence="1 2" key="1">
    <citation type="submission" date="2019-01" db="EMBL/GenBank/DDBJ databases">
        <title>Draft genome sequence of Lactobacillus paraplantarum OSY-TC318, a Producer of the novel lantibiotic Paraplantaracin TC318.</title>
        <authorList>
            <person name="Hussein W.E."/>
            <person name="Huang E."/>
            <person name="Yousef A.E."/>
        </authorList>
    </citation>
    <scope>NUCLEOTIDE SEQUENCE [LARGE SCALE GENOMIC DNA]</scope>
    <source>
        <strain evidence="1 2">OSY-TC318</strain>
    </source>
</reference>
<organism evidence="1 2">
    <name type="scientific">Lactiplantibacillus paraplantarum</name>
    <dbReference type="NCBI Taxonomy" id="60520"/>
    <lineage>
        <taxon>Bacteria</taxon>
        <taxon>Bacillati</taxon>
        <taxon>Bacillota</taxon>
        <taxon>Bacilli</taxon>
        <taxon>Lactobacillales</taxon>
        <taxon>Lactobacillaceae</taxon>
        <taxon>Lactiplantibacillus</taxon>
    </lineage>
</organism>
<dbReference type="GeneID" id="79808658"/>
<dbReference type="RefSeq" id="WP_131510509.1">
    <property type="nucleotide sequence ID" value="NZ_CP118745.1"/>
</dbReference>
<dbReference type="Proteomes" id="UP000292648">
    <property type="component" value="Unassembled WGS sequence"/>
</dbReference>
<dbReference type="EMBL" id="SEHH01000124">
    <property type="protein sequence ID" value="TBX38077.1"/>
    <property type="molecule type" value="Genomic_DNA"/>
</dbReference>